<accession>A0ABS0XPL2</accession>
<dbReference type="EMBL" id="JAELXS010000004">
    <property type="protein sequence ID" value="MBJ6121981.1"/>
    <property type="molecule type" value="Genomic_DNA"/>
</dbReference>
<evidence type="ECO:0000313" key="4">
    <source>
        <dbReference type="EMBL" id="MBJ6121981.1"/>
    </source>
</evidence>
<reference evidence="5" key="1">
    <citation type="submission" date="2020-12" db="EMBL/GenBank/DDBJ databases">
        <title>Hymenobacter sp.</title>
        <authorList>
            <person name="Kim M.K."/>
        </authorList>
    </citation>
    <scope>NUCLEOTIDE SEQUENCE [LARGE SCALE GENOMIC DNA]</scope>
    <source>
        <strain evidence="5">BT553</strain>
    </source>
</reference>
<dbReference type="Gene3D" id="3.30.70.360">
    <property type="match status" value="1"/>
</dbReference>
<dbReference type="SUPFAM" id="SSF55031">
    <property type="entry name" value="Bacterial exopeptidase dimerisation domain"/>
    <property type="match status" value="1"/>
</dbReference>
<dbReference type="Proteomes" id="UP000640426">
    <property type="component" value="Unassembled WGS sequence"/>
</dbReference>
<comment type="caution">
    <text evidence="4">The sequence shown here is derived from an EMBL/GenBank/DDBJ whole genome shotgun (WGS) entry which is preliminary data.</text>
</comment>
<keyword evidence="5" id="KW-1185">Reference proteome</keyword>
<dbReference type="Pfam" id="PF01546">
    <property type="entry name" value="Peptidase_M20"/>
    <property type="match status" value="1"/>
</dbReference>
<dbReference type="PANTHER" id="PTHR11014">
    <property type="entry name" value="PEPTIDASE M20 FAMILY MEMBER"/>
    <property type="match status" value="1"/>
</dbReference>
<name>A0ABS0XPL2_9SPHN</name>
<organism evidence="4 5">
    <name type="scientific">Sphingomonas mollis</name>
    <dbReference type="NCBI Taxonomy" id="2795726"/>
    <lineage>
        <taxon>Bacteria</taxon>
        <taxon>Pseudomonadati</taxon>
        <taxon>Pseudomonadota</taxon>
        <taxon>Alphaproteobacteria</taxon>
        <taxon>Sphingomonadales</taxon>
        <taxon>Sphingomonadaceae</taxon>
        <taxon>Sphingomonas</taxon>
    </lineage>
</organism>
<dbReference type="RefSeq" id="WP_199037250.1">
    <property type="nucleotide sequence ID" value="NZ_JAELXS010000004.1"/>
</dbReference>
<dbReference type="NCBIfam" id="TIGR01891">
    <property type="entry name" value="amidohydrolases"/>
    <property type="match status" value="1"/>
</dbReference>
<dbReference type="PANTHER" id="PTHR11014:SF63">
    <property type="entry name" value="METALLOPEPTIDASE, PUTATIVE (AFU_ORTHOLOGUE AFUA_6G09600)-RELATED"/>
    <property type="match status" value="1"/>
</dbReference>
<dbReference type="Gene3D" id="3.40.630.10">
    <property type="entry name" value="Zn peptidases"/>
    <property type="match status" value="1"/>
</dbReference>
<dbReference type="SUPFAM" id="SSF53187">
    <property type="entry name" value="Zn-dependent exopeptidases"/>
    <property type="match status" value="1"/>
</dbReference>
<dbReference type="Pfam" id="PF07687">
    <property type="entry name" value="M20_dimer"/>
    <property type="match status" value="1"/>
</dbReference>
<evidence type="ECO:0000259" key="3">
    <source>
        <dbReference type="Pfam" id="PF07687"/>
    </source>
</evidence>
<keyword evidence="1" id="KW-0378">Hydrolase</keyword>
<feature type="chain" id="PRO_5045994887" evidence="2">
    <location>
        <begin position="22"/>
        <end position="439"/>
    </location>
</feature>
<evidence type="ECO:0000256" key="2">
    <source>
        <dbReference type="SAM" id="SignalP"/>
    </source>
</evidence>
<feature type="signal peptide" evidence="2">
    <location>
        <begin position="1"/>
        <end position="21"/>
    </location>
</feature>
<dbReference type="InterPro" id="IPR017439">
    <property type="entry name" value="Amidohydrolase"/>
</dbReference>
<evidence type="ECO:0000256" key="1">
    <source>
        <dbReference type="ARBA" id="ARBA00022801"/>
    </source>
</evidence>
<dbReference type="InterPro" id="IPR002933">
    <property type="entry name" value="Peptidase_M20"/>
</dbReference>
<proteinExistence type="predicted"/>
<protein>
    <submittedName>
        <fullName evidence="4">Amidohydrolase</fullName>
    </submittedName>
</protein>
<evidence type="ECO:0000313" key="5">
    <source>
        <dbReference type="Proteomes" id="UP000640426"/>
    </source>
</evidence>
<dbReference type="InterPro" id="IPR011650">
    <property type="entry name" value="Peptidase_M20_dimer"/>
</dbReference>
<dbReference type="PIRSF" id="PIRSF005962">
    <property type="entry name" value="Pept_M20D_amidohydro"/>
    <property type="match status" value="1"/>
</dbReference>
<sequence>MIRPLLISTMMLASIPTAAAAATPAEERAAIDGQIGKDYPALDALYRDLHAHPEMGFQETRTAAVLAKRMRALGFTVTEKVGRTGLVALYRNGAGPTLLVRTELDGLPMEEETGLPYASRAEATFEGKQTFVAHSCGHDVHMTAWIGAAQALLAMKDRWKGTLMFVAQPAEEQVSGAAAMIEDGLFTRFPKPDLGIAVHVGSNEVGTVIVKDGIVSSNSDSVEVVFNGRGGHGSMPSATIDPIVMGARFVTDVQTVISRQKDANAFGVVTVGAFQAGTVANIIPDKAVVKLSLRSFDADVRKLLLDGVTRTAQASTTMAMAPAPTITRLHGTAAVVNDDTLAARLATALSAAGGDRIRHVPASQPGWSASEDYSAFIDAGVPSVYLTIGGYEKERLADWASKGQPVPSNHSPYFAPDHDPAIRSGIRTLTLAALTLLPG</sequence>
<gene>
    <name evidence="4" type="ORF">JAO74_09275</name>
</gene>
<keyword evidence="2" id="KW-0732">Signal</keyword>
<dbReference type="InterPro" id="IPR036264">
    <property type="entry name" value="Bact_exopeptidase_dim_dom"/>
</dbReference>
<feature type="domain" description="Peptidase M20 dimerisation" evidence="3">
    <location>
        <begin position="218"/>
        <end position="300"/>
    </location>
</feature>